<organism evidence="13 14">
    <name type="scientific">Taurinivorans muris</name>
    <dbReference type="NCBI Taxonomy" id="2787751"/>
    <lineage>
        <taxon>Bacteria</taxon>
        <taxon>Pseudomonadati</taxon>
        <taxon>Thermodesulfobacteriota</taxon>
        <taxon>Desulfovibrionia</taxon>
        <taxon>Desulfovibrionales</taxon>
        <taxon>Desulfovibrionaceae</taxon>
        <taxon>Taurinivorans</taxon>
    </lineage>
</organism>
<dbReference type="Pfam" id="PF17820">
    <property type="entry name" value="PDZ_6"/>
    <property type="match status" value="1"/>
</dbReference>
<dbReference type="InterPro" id="IPR004387">
    <property type="entry name" value="Pept_M50_Zn"/>
</dbReference>
<dbReference type="GO" id="GO:0008237">
    <property type="term" value="F:metallopeptidase activity"/>
    <property type="evidence" value="ECO:0007669"/>
    <property type="project" value="UniProtKB-KW"/>
</dbReference>
<dbReference type="CDD" id="cd06163">
    <property type="entry name" value="S2P-M50_PDZ_RseP-like"/>
    <property type="match status" value="1"/>
</dbReference>
<dbReference type="PANTHER" id="PTHR42837:SF2">
    <property type="entry name" value="MEMBRANE METALLOPROTEASE ARASP2, CHLOROPLASTIC-RELATED"/>
    <property type="match status" value="1"/>
</dbReference>
<dbReference type="SMART" id="SM00228">
    <property type="entry name" value="PDZ"/>
    <property type="match status" value="1"/>
</dbReference>
<feature type="transmembrane region" description="Helical" evidence="11">
    <location>
        <begin position="34"/>
        <end position="55"/>
    </location>
</feature>
<keyword evidence="5 11" id="KW-0812">Transmembrane</keyword>
<evidence type="ECO:0000256" key="7">
    <source>
        <dbReference type="ARBA" id="ARBA00022833"/>
    </source>
</evidence>
<comment type="similarity">
    <text evidence="3 11">Belongs to the peptidase M50B family.</text>
</comment>
<feature type="transmembrane region" description="Helical" evidence="11">
    <location>
        <begin position="6"/>
        <end position="27"/>
    </location>
</feature>
<dbReference type="InterPro" id="IPR001478">
    <property type="entry name" value="PDZ"/>
</dbReference>
<dbReference type="Gene3D" id="2.30.42.10">
    <property type="match status" value="1"/>
</dbReference>
<keyword evidence="8 11" id="KW-1133">Transmembrane helix</keyword>
<evidence type="ECO:0000313" key="13">
    <source>
        <dbReference type="EMBL" id="UWX04906.1"/>
    </source>
</evidence>
<comment type="subcellular location">
    <subcellularLocation>
        <location evidence="2">Membrane</location>
        <topology evidence="2">Multi-pass membrane protein</topology>
    </subcellularLocation>
</comment>
<evidence type="ECO:0000259" key="12">
    <source>
        <dbReference type="SMART" id="SM00228"/>
    </source>
</evidence>
<evidence type="ECO:0000256" key="4">
    <source>
        <dbReference type="ARBA" id="ARBA00022670"/>
    </source>
</evidence>
<dbReference type="RefSeq" id="WP_334314461.1">
    <property type="nucleotide sequence ID" value="NZ_CP065938.1"/>
</dbReference>
<gene>
    <name evidence="13" type="primary">rseP</name>
    <name evidence="13" type="ORF">JBF11_05270</name>
</gene>
<accession>A0ABY5XZD9</accession>
<evidence type="ECO:0000256" key="5">
    <source>
        <dbReference type="ARBA" id="ARBA00022692"/>
    </source>
</evidence>
<protein>
    <recommendedName>
        <fullName evidence="11">Zinc metalloprotease</fullName>
        <ecNumber evidence="11">3.4.24.-</ecNumber>
    </recommendedName>
</protein>
<sequence length="364" mass="39796">MDFIISIFSHLDSVIAIILVLGGLIFIHELGHFLAFRSLGVGIVTFSIGMGPKIWGVKKGKTTYQIAAFPFGGYVAAVGEYSKDVEEIGFTQEEAVSNRPAWQRMYFAFAGPFANLLTAWAIYTLLAFTSGMNILLPQVGALLPDSPAMSAGLQEKDLIVAIDGKTVSSWNEVPDIVNNSGGKTMKFTIERNNENMDVLIDPQKMPRLNIFGEEEIAWLIGIQPMGTIRTEELGFAASLKQGVTQSWDMIVLTLTGLKKMVTGSVSADSVGGPLLIGEMIAKQAENGIVSLLLLTALISVNLGLLNLLPIPILDGGLIFFCLVEMIIRRPVPEKLQERLMQLGALLLIALMIFATFNDIMRWFR</sequence>
<evidence type="ECO:0000256" key="9">
    <source>
        <dbReference type="ARBA" id="ARBA00023049"/>
    </source>
</evidence>
<evidence type="ECO:0000256" key="2">
    <source>
        <dbReference type="ARBA" id="ARBA00004141"/>
    </source>
</evidence>
<dbReference type="EMBL" id="CP065938">
    <property type="protein sequence ID" value="UWX04906.1"/>
    <property type="molecule type" value="Genomic_DNA"/>
</dbReference>
<evidence type="ECO:0000256" key="11">
    <source>
        <dbReference type="RuleBase" id="RU362031"/>
    </source>
</evidence>
<dbReference type="NCBIfam" id="TIGR00054">
    <property type="entry name" value="RIP metalloprotease RseP"/>
    <property type="match status" value="1"/>
</dbReference>
<keyword evidence="4" id="KW-0645">Protease</keyword>
<comment type="cofactor">
    <cofactor evidence="1 11">
        <name>Zn(2+)</name>
        <dbReference type="ChEBI" id="CHEBI:29105"/>
    </cofactor>
</comment>
<keyword evidence="6 11" id="KW-0378">Hydrolase</keyword>
<evidence type="ECO:0000256" key="8">
    <source>
        <dbReference type="ARBA" id="ARBA00022989"/>
    </source>
</evidence>
<dbReference type="PANTHER" id="PTHR42837">
    <property type="entry name" value="REGULATOR OF SIGMA-E PROTEASE RSEP"/>
    <property type="match status" value="1"/>
</dbReference>
<feature type="transmembrane region" description="Helical" evidence="11">
    <location>
        <begin position="287"/>
        <end position="304"/>
    </location>
</feature>
<dbReference type="InterPro" id="IPR036034">
    <property type="entry name" value="PDZ_sf"/>
</dbReference>
<evidence type="ECO:0000256" key="3">
    <source>
        <dbReference type="ARBA" id="ARBA00007931"/>
    </source>
</evidence>
<dbReference type="SUPFAM" id="SSF50156">
    <property type="entry name" value="PDZ domain-like"/>
    <property type="match status" value="1"/>
</dbReference>
<evidence type="ECO:0000256" key="10">
    <source>
        <dbReference type="ARBA" id="ARBA00023136"/>
    </source>
</evidence>
<dbReference type="Pfam" id="PF02163">
    <property type="entry name" value="Peptidase_M50"/>
    <property type="match status" value="1"/>
</dbReference>
<feature type="transmembrane region" description="Helical" evidence="11">
    <location>
        <begin position="339"/>
        <end position="356"/>
    </location>
</feature>
<keyword evidence="10 11" id="KW-0472">Membrane</keyword>
<evidence type="ECO:0000313" key="14">
    <source>
        <dbReference type="Proteomes" id="UP001058120"/>
    </source>
</evidence>
<dbReference type="EC" id="3.4.24.-" evidence="11"/>
<dbReference type="Proteomes" id="UP001058120">
    <property type="component" value="Chromosome"/>
</dbReference>
<keyword evidence="14" id="KW-1185">Reference proteome</keyword>
<dbReference type="InterPro" id="IPR008915">
    <property type="entry name" value="Peptidase_M50"/>
</dbReference>
<feature type="domain" description="PDZ" evidence="12">
    <location>
        <begin position="124"/>
        <end position="193"/>
    </location>
</feature>
<name>A0ABY5XZD9_9BACT</name>
<keyword evidence="9 11" id="KW-0482">Metalloprotease</keyword>
<feature type="transmembrane region" description="Helical" evidence="11">
    <location>
        <begin position="106"/>
        <end position="128"/>
    </location>
</feature>
<dbReference type="CDD" id="cd23081">
    <property type="entry name" value="cpPDZ_EcRseP-like"/>
    <property type="match status" value="1"/>
</dbReference>
<proteinExistence type="inferred from homology"/>
<evidence type="ECO:0000256" key="1">
    <source>
        <dbReference type="ARBA" id="ARBA00001947"/>
    </source>
</evidence>
<dbReference type="InterPro" id="IPR041489">
    <property type="entry name" value="PDZ_6"/>
</dbReference>
<reference evidence="13" key="1">
    <citation type="submission" date="2020-12" db="EMBL/GenBank/DDBJ databases">
        <title>Taurinivorans muris gen. nov., sp. nov., fundamental and realized metabolic niche of a ubiquitous sulfidogenic bacterium in the murine intestine.</title>
        <authorList>
            <person name="Ye H."/>
            <person name="Hanson B.T."/>
            <person name="Loy A."/>
        </authorList>
    </citation>
    <scope>NUCLEOTIDE SEQUENCE</scope>
    <source>
        <strain evidence="13">LT0009</strain>
    </source>
</reference>
<evidence type="ECO:0000256" key="6">
    <source>
        <dbReference type="ARBA" id="ARBA00022801"/>
    </source>
</evidence>
<keyword evidence="11" id="KW-0479">Metal-binding</keyword>
<keyword evidence="7 11" id="KW-0862">Zinc</keyword>